<dbReference type="EMBL" id="WMEQ01000030">
    <property type="protein sequence ID" value="MYL36145.1"/>
    <property type="molecule type" value="Genomic_DNA"/>
</dbReference>
<sequence length="80" mass="9314">MTRKISKFGNSLGITLPKDELSKHKWDNGVDVDVKVYDDKIVLSRTNKVDLPQGISPDFFETLETNYHQYEDTIKELKDR</sequence>
<reference evidence="1 2" key="1">
    <citation type="submission" date="2019-11" db="EMBL/GenBank/DDBJ databases">
        <title>Genome sequences of 17 halophilic strains isolated from different environments.</title>
        <authorList>
            <person name="Furrow R.E."/>
        </authorList>
    </citation>
    <scope>NUCLEOTIDE SEQUENCE [LARGE SCALE GENOMIC DNA]</scope>
    <source>
        <strain evidence="1 2">22514_16_FS</strain>
    </source>
</reference>
<comment type="caution">
    <text evidence="1">The sequence shown here is derived from an EMBL/GenBank/DDBJ whole genome shotgun (WGS) entry which is preliminary data.</text>
</comment>
<dbReference type="SUPFAM" id="SSF89447">
    <property type="entry name" value="AbrB/MazE/MraZ-like"/>
    <property type="match status" value="1"/>
</dbReference>
<gene>
    <name evidence="1" type="ORF">GLW05_21540</name>
</gene>
<dbReference type="InterPro" id="IPR037914">
    <property type="entry name" value="SpoVT-AbrB_sf"/>
</dbReference>
<protein>
    <submittedName>
        <fullName evidence="1">AbrB family transcriptional regulator</fullName>
    </submittedName>
</protein>
<accession>A0A6I5A6V5</accession>
<name>A0A6I5A6V5_9BACI</name>
<dbReference type="RefSeq" id="WP_160850623.1">
    <property type="nucleotide sequence ID" value="NZ_WMEQ01000030.1"/>
</dbReference>
<organism evidence="1 2">
    <name type="scientific">Pontibacillus yanchengensis</name>
    <dbReference type="NCBI Taxonomy" id="462910"/>
    <lineage>
        <taxon>Bacteria</taxon>
        <taxon>Bacillati</taxon>
        <taxon>Bacillota</taxon>
        <taxon>Bacilli</taxon>
        <taxon>Bacillales</taxon>
        <taxon>Bacillaceae</taxon>
        <taxon>Pontibacillus</taxon>
    </lineage>
</organism>
<dbReference type="AlphaFoldDB" id="A0A6I5A6V5"/>
<dbReference type="Proteomes" id="UP000468638">
    <property type="component" value="Unassembled WGS sequence"/>
</dbReference>
<evidence type="ECO:0000313" key="1">
    <source>
        <dbReference type="EMBL" id="MYL36145.1"/>
    </source>
</evidence>
<proteinExistence type="predicted"/>
<dbReference type="OrthoDB" id="582905at2"/>
<dbReference type="Gene3D" id="2.10.260.10">
    <property type="match status" value="1"/>
</dbReference>
<evidence type="ECO:0000313" key="2">
    <source>
        <dbReference type="Proteomes" id="UP000468638"/>
    </source>
</evidence>